<dbReference type="CDD" id="cd15482">
    <property type="entry name" value="Sialidase_non-viral"/>
    <property type="match status" value="1"/>
</dbReference>
<organism evidence="2 3">
    <name type="scientific">Rasamsonia emersonii (strain ATCC 16479 / CBS 393.64 / IMI 116815)</name>
    <dbReference type="NCBI Taxonomy" id="1408163"/>
    <lineage>
        <taxon>Eukaryota</taxon>
        <taxon>Fungi</taxon>
        <taxon>Dikarya</taxon>
        <taxon>Ascomycota</taxon>
        <taxon>Pezizomycotina</taxon>
        <taxon>Eurotiomycetes</taxon>
        <taxon>Eurotiomycetidae</taxon>
        <taxon>Eurotiales</taxon>
        <taxon>Trichocomaceae</taxon>
        <taxon>Rasamsonia</taxon>
    </lineage>
</organism>
<keyword evidence="3" id="KW-1185">Reference proteome</keyword>
<dbReference type="GeneID" id="25313126"/>
<dbReference type="AlphaFoldDB" id="A0A0F4YEJ6"/>
<evidence type="ECO:0000259" key="1">
    <source>
        <dbReference type="Pfam" id="PF13088"/>
    </source>
</evidence>
<gene>
    <name evidence="2" type="ORF">T310_10065</name>
</gene>
<reference evidence="2 3" key="1">
    <citation type="submission" date="2015-04" db="EMBL/GenBank/DDBJ databases">
        <authorList>
            <person name="Heijne W.H."/>
            <person name="Fedorova N.D."/>
            <person name="Nierman W.C."/>
            <person name="Vollebregt A.W."/>
            <person name="Zhao Z."/>
            <person name="Wu L."/>
            <person name="Kumar M."/>
            <person name="Stam H."/>
            <person name="van den Berg M.A."/>
            <person name="Pel H.J."/>
        </authorList>
    </citation>
    <scope>NUCLEOTIDE SEQUENCE [LARGE SCALE GENOMIC DNA]</scope>
    <source>
        <strain evidence="2 3">CBS 393.64</strain>
    </source>
</reference>
<dbReference type="OrthoDB" id="2739686at2759"/>
<dbReference type="RefSeq" id="XP_013322943.1">
    <property type="nucleotide sequence ID" value="XM_013467489.1"/>
</dbReference>
<protein>
    <recommendedName>
        <fullName evidence="1">Sialidase domain-containing protein</fullName>
    </recommendedName>
</protein>
<dbReference type="Gene3D" id="2.120.10.10">
    <property type="match status" value="1"/>
</dbReference>
<dbReference type="EMBL" id="LASV01000787">
    <property type="protein sequence ID" value="KKA16331.1"/>
    <property type="molecule type" value="Genomic_DNA"/>
</dbReference>
<proteinExistence type="predicted"/>
<sequence length="348" mass="37549">MFESLKQSVLSKGDKGDSVVALHGDPVSMSPVGGGTYPRANYLQDGSIIGAYTAFEHGYSIITLVRSTDGGATWSPLGTAARALTSENDLDNPYPLQLPSGRVLVAFRNHSKDPSTGRYTFYRITICYSDDNGATWKYLSTPASDPGGPNGNWEPFLRNAADGTLQLYYSRENSPMDQDNLMRTSTDGGVTWSSATVISGAELHDARDGMVGVTETNDGHLLAVFETGQNGRFTINSVRSTDGGRTWGNRARVYTPTGLHNNAGAPQIVNVGGRLYVSFMTDEDSHGYTWPRGAAAKLVVSDDNGHTWGGKIKVRDIHSNWPGLLALDSRSFLCMYDNGGVVAQKLVH</sequence>
<dbReference type="PANTHER" id="PTHR38792">
    <property type="entry name" value="BNR/ASP-BOX REPEAT DOMAIN PROTEIN (AFU_ORTHOLOGUE AFUA_7G06430)-RELATED"/>
    <property type="match status" value="1"/>
</dbReference>
<dbReference type="Pfam" id="PF13088">
    <property type="entry name" value="BNR_2"/>
    <property type="match status" value="1"/>
</dbReference>
<evidence type="ECO:0000313" key="3">
    <source>
        <dbReference type="Proteomes" id="UP000053958"/>
    </source>
</evidence>
<dbReference type="STRING" id="1408163.A0A0F4YEJ6"/>
<dbReference type="SUPFAM" id="SSF50939">
    <property type="entry name" value="Sialidases"/>
    <property type="match status" value="1"/>
</dbReference>
<dbReference type="PANTHER" id="PTHR38792:SF3">
    <property type="entry name" value="BNR_ASP-BOX REPEAT DOMAIN PROTEIN (AFU_ORTHOLOGUE AFUA_7G06430)-RELATED"/>
    <property type="match status" value="1"/>
</dbReference>
<evidence type="ECO:0000313" key="2">
    <source>
        <dbReference type="EMBL" id="KKA16331.1"/>
    </source>
</evidence>
<dbReference type="Proteomes" id="UP000053958">
    <property type="component" value="Unassembled WGS sequence"/>
</dbReference>
<accession>A0A0F4YEJ6</accession>
<feature type="domain" description="Sialidase" evidence="1">
    <location>
        <begin position="65"/>
        <end position="309"/>
    </location>
</feature>
<dbReference type="InterPro" id="IPR011040">
    <property type="entry name" value="Sialidase"/>
</dbReference>
<name>A0A0F4YEJ6_RASE3</name>
<comment type="caution">
    <text evidence="2">The sequence shown here is derived from an EMBL/GenBank/DDBJ whole genome shotgun (WGS) entry which is preliminary data.</text>
</comment>
<dbReference type="InterPro" id="IPR036278">
    <property type="entry name" value="Sialidase_sf"/>
</dbReference>